<feature type="compositionally biased region" description="Basic and acidic residues" evidence="1">
    <location>
        <begin position="385"/>
        <end position="396"/>
    </location>
</feature>
<evidence type="ECO:0000313" key="3">
    <source>
        <dbReference type="Proteomes" id="UP000075714"/>
    </source>
</evidence>
<feature type="region of interest" description="Disordered" evidence="1">
    <location>
        <begin position="566"/>
        <end position="594"/>
    </location>
</feature>
<evidence type="ECO:0000256" key="1">
    <source>
        <dbReference type="SAM" id="MobiDB-lite"/>
    </source>
</evidence>
<gene>
    <name evidence="2" type="ORF">GPECTOR_21g651</name>
</gene>
<name>A0A150GIC6_GONPE</name>
<feature type="compositionally biased region" description="Low complexity" evidence="1">
    <location>
        <begin position="443"/>
        <end position="456"/>
    </location>
</feature>
<feature type="compositionally biased region" description="Basic and acidic residues" evidence="1">
    <location>
        <begin position="176"/>
        <end position="188"/>
    </location>
</feature>
<feature type="compositionally biased region" description="Basic and acidic residues" evidence="1">
    <location>
        <begin position="457"/>
        <end position="471"/>
    </location>
</feature>
<feature type="region of interest" description="Disordered" evidence="1">
    <location>
        <begin position="158"/>
        <end position="188"/>
    </location>
</feature>
<feature type="compositionally biased region" description="Low complexity" evidence="1">
    <location>
        <begin position="352"/>
        <end position="367"/>
    </location>
</feature>
<proteinExistence type="predicted"/>
<protein>
    <submittedName>
        <fullName evidence="2">Uncharacterized protein</fullName>
    </submittedName>
</protein>
<comment type="caution">
    <text evidence="2">The sequence shown here is derived from an EMBL/GenBank/DDBJ whole genome shotgun (WGS) entry which is preliminary data.</text>
</comment>
<dbReference type="EMBL" id="LSYV01000022">
    <property type="protein sequence ID" value="KXZ49425.1"/>
    <property type="molecule type" value="Genomic_DNA"/>
</dbReference>
<feature type="region of interest" description="Disordered" evidence="1">
    <location>
        <begin position="267"/>
        <end position="287"/>
    </location>
</feature>
<feature type="compositionally biased region" description="Low complexity" evidence="1">
    <location>
        <begin position="579"/>
        <end position="590"/>
    </location>
</feature>
<reference evidence="3" key="1">
    <citation type="journal article" date="2016" name="Nat. Commun.">
        <title>The Gonium pectorale genome demonstrates co-option of cell cycle regulation during the evolution of multicellularity.</title>
        <authorList>
            <person name="Hanschen E.R."/>
            <person name="Marriage T.N."/>
            <person name="Ferris P.J."/>
            <person name="Hamaji T."/>
            <person name="Toyoda A."/>
            <person name="Fujiyama A."/>
            <person name="Neme R."/>
            <person name="Noguchi H."/>
            <person name="Minakuchi Y."/>
            <person name="Suzuki M."/>
            <person name="Kawai-Toyooka H."/>
            <person name="Smith D.R."/>
            <person name="Sparks H."/>
            <person name="Anderson J."/>
            <person name="Bakaric R."/>
            <person name="Luria V."/>
            <person name="Karger A."/>
            <person name="Kirschner M.W."/>
            <person name="Durand P.M."/>
            <person name="Michod R.E."/>
            <person name="Nozaki H."/>
            <person name="Olson B.J."/>
        </authorList>
    </citation>
    <scope>NUCLEOTIDE SEQUENCE [LARGE SCALE GENOMIC DNA]</scope>
    <source>
        <strain evidence="3">NIES-2863</strain>
    </source>
</reference>
<dbReference type="AlphaFoldDB" id="A0A150GIC6"/>
<feature type="region of interest" description="Disordered" evidence="1">
    <location>
        <begin position="203"/>
        <end position="229"/>
    </location>
</feature>
<feature type="region of interest" description="Disordered" evidence="1">
    <location>
        <begin position="299"/>
        <end position="540"/>
    </location>
</feature>
<feature type="compositionally biased region" description="Basic and acidic residues" evidence="1">
    <location>
        <begin position="512"/>
        <end position="529"/>
    </location>
</feature>
<sequence>MVEPENGPTAAGVKLVQQAGDPALARETLLDKVLYPWSKDASTDDSNARAMAKSYHDYLREKEQQGKPYDPLGAMAHDREYDTAKLPATVQQVERSAVDMGSGQRSGNNQAFLAERAPHAGQAPLPEGAKAAVRSLADDTAAHGRAVVAGLAGLRERVEEEEARGGARGALTTRGPQRDDPESYRDPHSDKAWHAAEVTQANIDTPGGRGVAACGPDRPTGQPAAAGEEGAADVARGSAAEEAVGGAAGYARGAAETVAAEARRAAGATRGAAEVAGEEAARKASGAAGYVRGAAEVAGEEAQRAGGAAAGAAQVAAEETSRTAGGLLGALRKVVGGGDGGGDHQGRHQEQQPHQQPQPHAPADQPPVTRYGYGDAPRAVADIYEEQRRKGEKGEEGGQGDLEEERRQQQGPDVAERAGEEAAGLREDVAARTEGAERVVGSAAREAAEGVQAAAERGGERAVRAADEARETGGGLVEALKGLLLGTPEERRQRERHVEERRQHETQAVQQADREAAEREQERQRERESGGAAGEVGLGDLAEDISRGLGKVAGGVMGALEKLQEVGGAGGKEGRERGAGAPAGAEEVAPPMEPYTSTAEIMAARREQEGQ</sequence>
<dbReference type="OrthoDB" id="531835at2759"/>
<dbReference type="STRING" id="33097.A0A150GIC6"/>
<keyword evidence="3" id="KW-1185">Reference proteome</keyword>
<dbReference type="Proteomes" id="UP000075714">
    <property type="component" value="Unassembled WGS sequence"/>
</dbReference>
<organism evidence="2 3">
    <name type="scientific">Gonium pectorale</name>
    <name type="common">Green alga</name>
    <dbReference type="NCBI Taxonomy" id="33097"/>
    <lineage>
        <taxon>Eukaryota</taxon>
        <taxon>Viridiplantae</taxon>
        <taxon>Chlorophyta</taxon>
        <taxon>core chlorophytes</taxon>
        <taxon>Chlorophyceae</taxon>
        <taxon>CS clade</taxon>
        <taxon>Chlamydomonadales</taxon>
        <taxon>Volvocaceae</taxon>
        <taxon>Gonium</taxon>
    </lineage>
</organism>
<feature type="compositionally biased region" description="Basic and acidic residues" evidence="1">
    <location>
        <begin position="404"/>
        <end position="437"/>
    </location>
</feature>
<accession>A0A150GIC6</accession>
<evidence type="ECO:0000313" key="2">
    <source>
        <dbReference type="EMBL" id="KXZ49425.1"/>
    </source>
</evidence>
<feature type="compositionally biased region" description="Basic and acidic residues" evidence="1">
    <location>
        <begin position="341"/>
        <end position="351"/>
    </location>
</feature>
<feature type="compositionally biased region" description="Low complexity" evidence="1">
    <location>
        <begin position="304"/>
        <end position="318"/>
    </location>
</feature>
<feature type="compositionally biased region" description="Basic and acidic residues" evidence="1">
    <location>
        <begin position="488"/>
        <end position="505"/>
    </location>
</feature>